<reference evidence="3" key="1">
    <citation type="submission" date="2017-09" db="EMBL/GenBank/DDBJ databases">
        <title>Depth-based differentiation of microbial function through sediment-hosted aquifers and enrichment of novel symbionts in the deep terrestrial subsurface.</title>
        <authorList>
            <person name="Probst A.J."/>
            <person name="Ladd B."/>
            <person name="Jarett J.K."/>
            <person name="Geller-Mcgrath D.E."/>
            <person name="Sieber C.M.K."/>
            <person name="Emerson J.B."/>
            <person name="Anantharaman K."/>
            <person name="Thomas B.C."/>
            <person name="Malmstrom R."/>
            <person name="Stieglmeier M."/>
            <person name="Klingl A."/>
            <person name="Woyke T."/>
            <person name="Ryan C.M."/>
            <person name="Banfield J.F."/>
        </authorList>
    </citation>
    <scope>NUCLEOTIDE SEQUENCE [LARGE SCALE GENOMIC DNA]</scope>
</reference>
<comment type="caution">
    <text evidence="2">The sequence shown here is derived from an EMBL/GenBank/DDBJ whole genome shotgun (WGS) entry which is preliminary data.</text>
</comment>
<gene>
    <name evidence="2" type="ORF">COU81_04125</name>
</gene>
<name>A0A2M8KCZ3_9BACT</name>
<dbReference type="InterPro" id="IPR027417">
    <property type="entry name" value="P-loop_NTPase"/>
</dbReference>
<evidence type="ECO:0000259" key="1">
    <source>
        <dbReference type="Pfam" id="PF13335"/>
    </source>
</evidence>
<dbReference type="Gene3D" id="3.40.50.300">
    <property type="entry name" value="P-loop containing nucleotide triphosphate hydrolases"/>
    <property type="match status" value="1"/>
</dbReference>
<dbReference type="PANTHER" id="PTHR32039">
    <property type="entry name" value="MAGNESIUM-CHELATASE SUBUNIT CHLI"/>
    <property type="match status" value="1"/>
</dbReference>
<dbReference type="AlphaFoldDB" id="A0A2M8KCZ3"/>
<dbReference type="Pfam" id="PF13335">
    <property type="entry name" value="Mg_chelatase_C"/>
    <property type="match status" value="1"/>
</dbReference>
<evidence type="ECO:0000313" key="3">
    <source>
        <dbReference type="Proteomes" id="UP000231450"/>
    </source>
</evidence>
<evidence type="ECO:0000313" key="2">
    <source>
        <dbReference type="EMBL" id="PJE57802.1"/>
    </source>
</evidence>
<dbReference type="Proteomes" id="UP000231450">
    <property type="component" value="Unassembled WGS sequence"/>
</dbReference>
<proteinExistence type="predicted"/>
<sequence length="121" mass="13925">MHINVPAVRVDKLTREEKAESSTRIQQRVQKAREIQNKRFKTTKIKSNSEMSPKMLKEFCRLDKESIVLLKEAINKLNLSARSFHKVVKIARTVADLESSVAIKPNHVEEALQYRPSDSLP</sequence>
<protein>
    <recommendedName>
        <fullName evidence="1">Mg chelatase-related protein C-terminal domain-containing protein</fullName>
    </recommendedName>
</protein>
<dbReference type="PANTHER" id="PTHR32039:SF7">
    <property type="entry name" value="COMPETENCE PROTEIN COMM"/>
    <property type="match status" value="1"/>
</dbReference>
<dbReference type="InterPro" id="IPR025158">
    <property type="entry name" value="Mg_chelat-rel_C"/>
</dbReference>
<accession>A0A2M8KCZ3</accession>
<feature type="domain" description="Mg chelatase-related protein C-terminal" evidence="1">
    <location>
        <begin position="20"/>
        <end position="115"/>
    </location>
</feature>
<dbReference type="EMBL" id="PFDW01000081">
    <property type="protein sequence ID" value="PJE57802.1"/>
    <property type="molecule type" value="Genomic_DNA"/>
</dbReference>
<organism evidence="2 3">
    <name type="scientific">Candidatus Portnoybacteria bacterium CG10_big_fil_rev_8_21_14_0_10_36_7</name>
    <dbReference type="NCBI Taxonomy" id="1974812"/>
    <lineage>
        <taxon>Bacteria</taxon>
        <taxon>Candidatus Portnoyibacteriota</taxon>
    </lineage>
</organism>
<dbReference type="InterPro" id="IPR045006">
    <property type="entry name" value="CHLI-like"/>
</dbReference>